<accession>A0A7S3L845</accession>
<protein>
    <submittedName>
        <fullName evidence="1">Uncharacterized protein</fullName>
    </submittedName>
</protein>
<dbReference type="InterPro" id="IPR036291">
    <property type="entry name" value="NAD(P)-bd_dom_sf"/>
</dbReference>
<gene>
    <name evidence="1" type="ORF">ACOF00016_LOCUS12300</name>
</gene>
<dbReference type="SUPFAM" id="SSF51735">
    <property type="entry name" value="NAD(P)-binding Rossmann-fold domains"/>
    <property type="match status" value="1"/>
</dbReference>
<dbReference type="Gene3D" id="3.40.50.720">
    <property type="entry name" value="NAD(P)-binding Rossmann-like Domain"/>
    <property type="match status" value="1"/>
</dbReference>
<organism evidence="1">
    <name type="scientific">Amphora coffeiformis</name>
    <dbReference type="NCBI Taxonomy" id="265554"/>
    <lineage>
        <taxon>Eukaryota</taxon>
        <taxon>Sar</taxon>
        <taxon>Stramenopiles</taxon>
        <taxon>Ochrophyta</taxon>
        <taxon>Bacillariophyta</taxon>
        <taxon>Bacillariophyceae</taxon>
        <taxon>Bacillariophycidae</taxon>
        <taxon>Thalassiophysales</taxon>
        <taxon>Catenulaceae</taxon>
        <taxon>Amphora</taxon>
    </lineage>
</organism>
<evidence type="ECO:0000313" key="1">
    <source>
        <dbReference type="EMBL" id="CAE0415158.1"/>
    </source>
</evidence>
<dbReference type="EMBL" id="HBIM01015589">
    <property type="protein sequence ID" value="CAE0415158.1"/>
    <property type="molecule type" value="Transcribed_RNA"/>
</dbReference>
<sequence>MTPNEEKQEVARMINTNNRGTHRVLQIFDPLLQNSSPGPRFIIVVSSFDTLAQTDPELQDSIQHGYHDIGGSREIFDNLHDERTTKYSNGEENGWLSWMNIPSKVFRVAAMRVWAQEWSTKTNSTHQPFGF</sequence>
<reference evidence="1" key="1">
    <citation type="submission" date="2021-01" db="EMBL/GenBank/DDBJ databases">
        <authorList>
            <person name="Corre E."/>
            <person name="Pelletier E."/>
            <person name="Niang G."/>
            <person name="Scheremetjew M."/>
            <person name="Finn R."/>
            <person name="Kale V."/>
            <person name="Holt S."/>
            <person name="Cochrane G."/>
            <person name="Meng A."/>
            <person name="Brown T."/>
            <person name="Cohen L."/>
        </authorList>
    </citation>
    <scope>NUCLEOTIDE SEQUENCE</scope>
    <source>
        <strain evidence="1">CCMP127</strain>
    </source>
</reference>
<name>A0A7S3L845_9STRA</name>
<dbReference type="AlphaFoldDB" id="A0A7S3L845"/>
<proteinExistence type="predicted"/>